<proteinExistence type="predicted"/>
<protein>
    <submittedName>
        <fullName evidence="1">Uncharacterized protein</fullName>
    </submittedName>
</protein>
<organism evidence="1">
    <name type="scientific">Rhizophora mucronata</name>
    <name type="common">Asiatic mangrove</name>
    <dbReference type="NCBI Taxonomy" id="61149"/>
    <lineage>
        <taxon>Eukaryota</taxon>
        <taxon>Viridiplantae</taxon>
        <taxon>Streptophyta</taxon>
        <taxon>Embryophyta</taxon>
        <taxon>Tracheophyta</taxon>
        <taxon>Spermatophyta</taxon>
        <taxon>Magnoliopsida</taxon>
        <taxon>eudicotyledons</taxon>
        <taxon>Gunneridae</taxon>
        <taxon>Pentapetalae</taxon>
        <taxon>rosids</taxon>
        <taxon>fabids</taxon>
        <taxon>Malpighiales</taxon>
        <taxon>Rhizophoraceae</taxon>
        <taxon>Rhizophora</taxon>
    </lineage>
</organism>
<dbReference type="AlphaFoldDB" id="A0A2P2Q637"/>
<reference evidence="1" key="1">
    <citation type="submission" date="2018-02" db="EMBL/GenBank/DDBJ databases">
        <title>Rhizophora mucronata_Transcriptome.</title>
        <authorList>
            <person name="Meera S.P."/>
            <person name="Sreeshan A."/>
            <person name="Augustine A."/>
        </authorList>
    </citation>
    <scope>NUCLEOTIDE SEQUENCE</scope>
    <source>
        <tissue evidence="1">Leaf</tissue>
    </source>
</reference>
<dbReference type="EMBL" id="GGEC01081971">
    <property type="protein sequence ID" value="MBX62455.1"/>
    <property type="molecule type" value="Transcribed_RNA"/>
</dbReference>
<accession>A0A2P2Q637</accession>
<sequence>MNCVQIPHWMQEYDQFFSSQHILSLEQRKQHFQMELVNTRWEHPQQIKRSKET</sequence>
<name>A0A2P2Q637_RHIMU</name>
<evidence type="ECO:0000313" key="1">
    <source>
        <dbReference type="EMBL" id="MBX62455.1"/>
    </source>
</evidence>